<feature type="transmembrane region" description="Helical" evidence="6">
    <location>
        <begin position="243"/>
        <end position="264"/>
    </location>
</feature>
<feature type="transmembrane region" description="Helical" evidence="6">
    <location>
        <begin position="212"/>
        <end position="231"/>
    </location>
</feature>
<protein>
    <recommendedName>
        <fullName evidence="7">Major facilitator superfamily (MFS) profile domain-containing protein</fullName>
    </recommendedName>
</protein>
<evidence type="ECO:0000256" key="5">
    <source>
        <dbReference type="SAM" id="MobiDB-lite"/>
    </source>
</evidence>
<accession>A0A2T4UTD3</accession>
<evidence type="ECO:0000313" key="9">
    <source>
        <dbReference type="Proteomes" id="UP000241085"/>
    </source>
</evidence>
<evidence type="ECO:0000256" key="4">
    <source>
        <dbReference type="ARBA" id="ARBA00023136"/>
    </source>
</evidence>
<dbReference type="GO" id="GO:0022857">
    <property type="term" value="F:transmembrane transporter activity"/>
    <property type="evidence" value="ECO:0007669"/>
    <property type="project" value="InterPro"/>
</dbReference>
<comment type="subcellular location">
    <subcellularLocation>
        <location evidence="1">Cell membrane</location>
        <topology evidence="1">Multi-pass membrane protein</topology>
    </subcellularLocation>
</comment>
<dbReference type="SUPFAM" id="SSF103473">
    <property type="entry name" value="MFS general substrate transporter"/>
    <property type="match status" value="1"/>
</dbReference>
<feature type="domain" description="Major facilitator superfamily (MFS) profile" evidence="7">
    <location>
        <begin position="122"/>
        <end position="304"/>
    </location>
</feature>
<keyword evidence="2 6" id="KW-0812">Transmembrane</keyword>
<feature type="transmembrane region" description="Helical" evidence="6">
    <location>
        <begin position="188"/>
        <end position="206"/>
    </location>
</feature>
<dbReference type="PROSITE" id="PS50850">
    <property type="entry name" value="MFS"/>
    <property type="match status" value="1"/>
</dbReference>
<dbReference type="Proteomes" id="UP000241085">
    <property type="component" value="Unassembled WGS sequence"/>
</dbReference>
<feature type="transmembrane region" description="Helical" evidence="6">
    <location>
        <begin position="276"/>
        <end position="294"/>
    </location>
</feature>
<dbReference type="GO" id="GO:0005886">
    <property type="term" value="C:plasma membrane"/>
    <property type="evidence" value="ECO:0007669"/>
    <property type="project" value="UniProtKB-SubCell"/>
</dbReference>
<keyword evidence="3 6" id="KW-1133">Transmembrane helix</keyword>
<name>A0A2T4UTD3_9MICO</name>
<dbReference type="InterPro" id="IPR036259">
    <property type="entry name" value="MFS_trans_sf"/>
</dbReference>
<dbReference type="AlphaFoldDB" id="A0A2T4UTD3"/>
<dbReference type="InterPro" id="IPR011701">
    <property type="entry name" value="MFS"/>
</dbReference>
<dbReference type="Gene3D" id="1.20.1250.20">
    <property type="entry name" value="MFS general substrate transporter like domains"/>
    <property type="match status" value="1"/>
</dbReference>
<keyword evidence="4 6" id="KW-0472">Membrane</keyword>
<keyword evidence="9" id="KW-1185">Reference proteome</keyword>
<gene>
    <name evidence="8" type="ORF">C1I63_07970</name>
</gene>
<evidence type="ECO:0000256" key="3">
    <source>
        <dbReference type="ARBA" id="ARBA00022989"/>
    </source>
</evidence>
<feature type="region of interest" description="Disordered" evidence="5">
    <location>
        <begin position="36"/>
        <end position="63"/>
    </location>
</feature>
<dbReference type="EMBL" id="PZPL01000001">
    <property type="protein sequence ID" value="PTL72790.1"/>
    <property type="molecule type" value="Genomic_DNA"/>
</dbReference>
<evidence type="ECO:0000313" key="8">
    <source>
        <dbReference type="EMBL" id="PTL72790.1"/>
    </source>
</evidence>
<feature type="transmembrane region" description="Helical" evidence="6">
    <location>
        <begin position="157"/>
        <end position="176"/>
    </location>
</feature>
<sequence length="304" mass="31372">MTTGARATPRDATALVQTTANTQVIEVLCTTDVIEAEPSAKGSPSDRPPVHLRRPPRGGAPAASPRGIRFEWQFCIEAVLIAIAGLIAVPYLPTAEAVEASAAGAHTSGGWRQWLRVLADWRLLLIGVGMFGAELGEGTANRWLSLSARDGHGQTETIAALFFTVFALGETIARVVGGPVVDRIGHVATIRITAAVGVLGLVLFILGGPTWLILIGTVLWAVVVSTGFPLGMSAAADSGPNPAARVSIVASVGYLANLAGPPIIGGLSESFGLLNAFWLVAALLAAAFLAAGAYDRRGTPVLSD</sequence>
<proteinExistence type="predicted"/>
<dbReference type="InterPro" id="IPR020846">
    <property type="entry name" value="MFS_dom"/>
</dbReference>
<evidence type="ECO:0000256" key="1">
    <source>
        <dbReference type="ARBA" id="ARBA00004651"/>
    </source>
</evidence>
<dbReference type="PANTHER" id="PTHR23514">
    <property type="entry name" value="BYPASS OF STOP CODON PROTEIN 6"/>
    <property type="match status" value="1"/>
</dbReference>
<dbReference type="InterPro" id="IPR051788">
    <property type="entry name" value="MFS_Transporter"/>
</dbReference>
<organism evidence="8 9">
    <name type="scientific">Rathayibacter caricis DSM 15933</name>
    <dbReference type="NCBI Taxonomy" id="1328867"/>
    <lineage>
        <taxon>Bacteria</taxon>
        <taxon>Bacillati</taxon>
        <taxon>Actinomycetota</taxon>
        <taxon>Actinomycetes</taxon>
        <taxon>Micrococcales</taxon>
        <taxon>Microbacteriaceae</taxon>
        <taxon>Rathayibacter</taxon>
    </lineage>
</organism>
<comment type="caution">
    <text evidence="8">The sequence shown here is derived from an EMBL/GenBank/DDBJ whole genome shotgun (WGS) entry which is preliminary data.</text>
</comment>
<dbReference type="PANTHER" id="PTHR23514:SF13">
    <property type="entry name" value="INNER MEMBRANE PROTEIN YBJJ"/>
    <property type="match status" value="1"/>
</dbReference>
<evidence type="ECO:0000256" key="2">
    <source>
        <dbReference type="ARBA" id="ARBA00022692"/>
    </source>
</evidence>
<evidence type="ECO:0000259" key="7">
    <source>
        <dbReference type="PROSITE" id="PS50850"/>
    </source>
</evidence>
<evidence type="ECO:0000256" key="6">
    <source>
        <dbReference type="SAM" id="Phobius"/>
    </source>
</evidence>
<reference evidence="8 9" key="1">
    <citation type="submission" date="2018-03" db="EMBL/GenBank/DDBJ databases">
        <title>Bacteriophage NCPPB3778 and a type I-E CRISPR drive the evolution of the US Biological Select Agent, Rathayibacter toxicus.</title>
        <authorList>
            <person name="Davis E.W.II."/>
            <person name="Tabima J.F."/>
            <person name="Weisberg A.J."/>
            <person name="Dantas Lopes L."/>
            <person name="Wiseman M.S."/>
            <person name="Wiseman M.S."/>
            <person name="Pupko T."/>
            <person name="Belcher M.S."/>
            <person name="Sechler A.J."/>
            <person name="Tancos M.A."/>
            <person name="Schroeder B.K."/>
            <person name="Murray T.D."/>
            <person name="Luster D.G."/>
            <person name="Schneider W.L."/>
            <person name="Rogers E."/>
            <person name="Andreote F.D."/>
            <person name="Grunwald N.J."/>
            <person name="Putnam M.L."/>
            <person name="Chang J.H."/>
        </authorList>
    </citation>
    <scope>NUCLEOTIDE SEQUENCE [LARGE SCALE GENOMIC DNA]</scope>
    <source>
        <strain evidence="8 9">DSM 15933</strain>
    </source>
</reference>
<dbReference type="Pfam" id="PF07690">
    <property type="entry name" value="MFS_1"/>
    <property type="match status" value="1"/>
</dbReference>